<proteinExistence type="predicted"/>
<organism evidence="1 2">
    <name type="scientific">Schistosoma mattheei</name>
    <dbReference type="NCBI Taxonomy" id="31246"/>
    <lineage>
        <taxon>Eukaryota</taxon>
        <taxon>Metazoa</taxon>
        <taxon>Spiralia</taxon>
        <taxon>Lophotrochozoa</taxon>
        <taxon>Platyhelminthes</taxon>
        <taxon>Trematoda</taxon>
        <taxon>Digenea</taxon>
        <taxon>Strigeidida</taxon>
        <taxon>Schistosomatoidea</taxon>
        <taxon>Schistosomatidae</taxon>
        <taxon>Schistosoma</taxon>
    </lineage>
</organism>
<reference evidence="1 2" key="1">
    <citation type="submission" date="2018-11" db="EMBL/GenBank/DDBJ databases">
        <authorList>
            <consortium name="Pathogen Informatics"/>
        </authorList>
    </citation>
    <scope>NUCLEOTIDE SEQUENCE [LARGE SCALE GENOMIC DNA]</scope>
    <source>
        <strain>Denwood</strain>
        <strain evidence="2">Zambia</strain>
    </source>
</reference>
<dbReference type="Proteomes" id="UP000269396">
    <property type="component" value="Unassembled WGS sequence"/>
</dbReference>
<name>A0A3P8KGD7_9TREM</name>
<evidence type="ECO:0000313" key="2">
    <source>
        <dbReference type="Proteomes" id="UP000269396"/>
    </source>
</evidence>
<keyword evidence="2" id="KW-1185">Reference proteome</keyword>
<protein>
    <submittedName>
        <fullName evidence="1">Uncharacterized protein</fullName>
    </submittedName>
</protein>
<dbReference type="AlphaFoldDB" id="A0A3P8KGD7"/>
<dbReference type="EMBL" id="UZAL01041067">
    <property type="protein sequence ID" value="VDP77956.1"/>
    <property type="molecule type" value="Genomic_DNA"/>
</dbReference>
<sequence length="80" mass="9640">MPFSFNQVGDHKQCIIFQRWYYIIRHVPTPYPDPRDMRKVCKADTLYFSRDCTFSYIILLISLLINHNPANDIYKNNQLK</sequence>
<evidence type="ECO:0000313" key="1">
    <source>
        <dbReference type="EMBL" id="VDP77956.1"/>
    </source>
</evidence>
<accession>A0A3P8KGD7</accession>
<gene>
    <name evidence="1" type="ORF">SMTD_LOCUS18757</name>
</gene>